<accession>A0A7X2TEV6</accession>
<comment type="caution">
    <text evidence="1">The sequence shown here is derived from an EMBL/GenBank/DDBJ whole genome shotgun (WGS) entry which is preliminary data.</text>
</comment>
<protein>
    <submittedName>
        <fullName evidence="1">Uncharacterized protein</fullName>
    </submittedName>
</protein>
<name>A0A7X2TEV6_9CLOT</name>
<keyword evidence="2" id="KW-1185">Reference proteome</keyword>
<evidence type="ECO:0000313" key="1">
    <source>
        <dbReference type="EMBL" id="MSS38603.1"/>
    </source>
</evidence>
<proteinExistence type="predicted"/>
<reference evidence="1 2" key="1">
    <citation type="submission" date="2019-08" db="EMBL/GenBank/DDBJ databases">
        <title>In-depth cultivation of the pig gut microbiome towards novel bacterial diversity and tailored functional studies.</title>
        <authorList>
            <person name="Wylensek D."/>
            <person name="Hitch T.C.A."/>
            <person name="Clavel T."/>
        </authorList>
    </citation>
    <scope>NUCLEOTIDE SEQUENCE [LARGE SCALE GENOMIC DNA]</scope>
    <source>
        <strain evidence="1 2">WCA-389-WT-23D1</strain>
    </source>
</reference>
<dbReference type="Proteomes" id="UP000429958">
    <property type="component" value="Unassembled WGS sequence"/>
</dbReference>
<dbReference type="AlphaFoldDB" id="A0A7X2TEV6"/>
<evidence type="ECO:0000313" key="2">
    <source>
        <dbReference type="Proteomes" id="UP000429958"/>
    </source>
</evidence>
<dbReference type="EMBL" id="VUMD01000030">
    <property type="protein sequence ID" value="MSS38603.1"/>
    <property type="molecule type" value="Genomic_DNA"/>
</dbReference>
<sequence length="61" mass="7155">MRIIKKNTHLEFQIKIGSQYVTVASLVPWLFSKHHHKYSLYFYYYGAEFEQGAIAGMITKA</sequence>
<organism evidence="1 2">
    <name type="scientific">Clostridium porci</name>
    <dbReference type="NCBI Taxonomy" id="2605778"/>
    <lineage>
        <taxon>Bacteria</taxon>
        <taxon>Bacillati</taxon>
        <taxon>Bacillota</taxon>
        <taxon>Clostridia</taxon>
        <taxon>Eubacteriales</taxon>
        <taxon>Clostridiaceae</taxon>
        <taxon>Clostridium</taxon>
    </lineage>
</organism>
<dbReference type="RefSeq" id="WP_154473992.1">
    <property type="nucleotide sequence ID" value="NZ_VUMD01000030.1"/>
</dbReference>
<gene>
    <name evidence="1" type="ORF">FYJ39_19335</name>
</gene>